<accession>A0A1M7MVA8</accession>
<protein>
    <submittedName>
        <fullName evidence="4">Helix-turn-helix domain-containing protein</fullName>
    </submittedName>
</protein>
<dbReference type="Pfam" id="PF13560">
    <property type="entry name" value="HTH_31"/>
    <property type="match status" value="1"/>
</dbReference>
<evidence type="ECO:0000256" key="1">
    <source>
        <dbReference type="SAM" id="MobiDB-lite"/>
    </source>
</evidence>
<dbReference type="STRING" id="310782.SAMN05216499_1178"/>
<dbReference type="Gene3D" id="1.10.260.40">
    <property type="entry name" value="lambda repressor-like DNA-binding domains"/>
    <property type="match status" value="1"/>
</dbReference>
<keyword evidence="2" id="KW-0472">Membrane</keyword>
<dbReference type="EMBL" id="FRBI01000017">
    <property type="protein sequence ID" value="SHM95071.1"/>
    <property type="molecule type" value="Genomic_DNA"/>
</dbReference>
<dbReference type="Proteomes" id="UP000184111">
    <property type="component" value="Unassembled WGS sequence"/>
</dbReference>
<dbReference type="CDD" id="cd00093">
    <property type="entry name" value="HTH_XRE"/>
    <property type="match status" value="1"/>
</dbReference>
<feature type="region of interest" description="Disordered" evidence="1">
    <location>
        <begin position="155"/>
        <end position="174"/>
    </location>
</feature>
<proteinExistence type="predicted"/>
<sequence>MTTGIGDFATQLHELKERSGLSYGTLATRLHVSTSTLHRYCNGGAVPGDYAPVERFARLCGASHEELLTLHRRWLLADAARRERSASAAEAEAVPAPAPDAAPAPAPEAAPEAAPLAESAARARRPRRRIAAVLAAAAALAVVAALALHSALADEGPAAGPRPTATATAAPTSTAPAPLQVSVLADNWNTPCDQWFLLAQQPAKVPPPPEVRQANGWADALGGTPAGKLRLELTVQGAPGRPVVLHTLSVRETGNRPAPRGIGYTTGSGCGGALTPASFDVDLDAAAPRTKAVPGFAGKDQARVVADFPFQVTASDAQVLDVAARTADRDVSWYLEILWSCGDRQGTLRVDDHGKPFRTVGLAGDPAYFYNGTAWEPTSVAAFS</sequence>
<dbReference type="SUPFAM" id="SSF47413">
    <property type="entry name" value="lambda repressor-like DNA-binding domains"/>
    <property type="match status" value="1"/>
</dbReference>
<evidence type="ECO:0000259" key="3">
    <source>
        <dbReference type="SMART" id="SM00530"/>
    </source>
</evidence>
<organism evidence="4 5">
    <name type="scientific">Actinacidiphila paucisporea</name>
    <dbReference type="NCBI Taxonomy" id="310782"/>
    <lineage>
        <taxon>Bacteria</taxon>
        <taxon>Bacillati</taxon>
        <taxon>Actinomycetota</taxon>
        <taxon>Actinomycetes</taxon>
        <taxon>Kitasatosporales</taxon>
        <taxon>Streptomycetaceae</taxon>
        <taxon>Actinacidiphila</taxon>
    </lineage>
</organism>
<feature type="domain" description="HTH cro/C1-type" evidence="3">
    <location>
        <begin position="11"/>
        <end position="67"/>
    </location>
</feature>
<dbReference type="SMART" id="SM00530">
    <property type="entry name" value="HTH_XRE"/>
    <property type="match status" value="1"/>
</dbReference>
<keyword evidence="2" id="KW-1133">Transmembrane helix</keyword>
<feature type="region of interest" description="Disordered" evidence="1">
    <location>
        <begin position="87"/>
        <end position="121"/>
    </location>
</feature>
<dbReference type="AlphaFoldDB" id="A0A1M7MVA8"/>
<keyword evidence="5" id="KW-1185">Reference proteome</keyword>
<feature type="compositionally biased region" description="Pro residues" evidence="1">
    <location>
        <begin position="96"/>
        <end position="108"/>
    </location>
</feature>
<evidence type="ECO:0000256" key="2">
    <source>
        <dbReference type="SAM" id="Phobius"/>
    </source>
</evidence>
<gene>
    <name evidence="4" type="ORF">SAMN05216499_1178</name>
</gene>
<dbReference type="InterPro" id="IPR001387">
    <property type="entry name" value="Cro/C1-type_HTH"/>
</dbReference>
<reference evidence="4 5" key="1">
    <citation type="submission" date="2016-11" db="EMBL/GenBank/DDBJ databases">
        <authorList>
            <person name="Jaros S."/>
            <person name="Januszkiewicz K."/>
            <person name="Wedrychowicz H."/>
        </authorList>
    </citation>
    <scope>NUCLEOTIDE SEQUENCE [LARGE SCALE GENOMIC DNA]</scope>
    <source>
        <strain evidence="4 5">CGMCC 4.2025</strain>
    </source>
</reference>
<evidence type="ECO:0000313" key="5">
    <source>
        <dbReference type="Proteomes" id="UP000184111"/>
    </source>
</evidence>
<dbReference type="GO" id="GO:0003677">
    <property type="term" value="F:DNA binding"/>
    <property type="evidence" value="ECO:0007669"/>
    <property type="project" value="InterPro"/>
</dbReference>
<feature type="transmembrane region" description="Helical" evidence="2">
    <location>
        <begin position="130"/>
        <end position="152"/>
    </location>
</feature>
<keyword evidence="2" id="KW-0812">Transmembrane</keyword>
<name>A0A1M7MVA8_9ACTN</name>
<dbReference type="RefSeq" id="WP_073500917.1">
    <property type="nucleotide sequence ID" value="NZ_FRBI01000017.1"/>
</dbReference>
<feature type="compositionally biased region" description="Low complexity" evidence="1">
    <location>
        <begin position="109"/>
        <end position="120"/>
    </location>
</feature>
<dbReference type="InterPro" id="IPR010982">
    <property type="entry name" value="Lambda_DNA-bd_dom_sf"/>
</dbReference>
<evidence type="ECO:0000313" key="4">
    <source>
        <dbReference type="EMBL" id="SHM95071.1"/>
    </source>
</evidence>